<accession>A0A4Y2N120</accession>
<organism evidence="1 2">
    <name type="scientific">Araneus ventricosus</name>
    <name type="common">Orbweaver spider</name>
    <name type="synonym">Epeira ventricosa</name>
    <dbReference type="NCBI Taxonomy" id="182803"/>
    <lineage>
        <taxon>Eukaryota</taxon>
        <taxon>Metazoa</taxon>
        <taxon>Ecdysozoa</taxon>
        <taxon>Arthropoda</taxon>
        <taxon>Chelicerata</taxon>
        <taxon>Arachnida</taxon>
        <taxon>Araneae</taxon>
        <taxon>Araneomorphae</taxon>
        <taxon>Entelegynae</taxon>
        <taxon>Araneoidea</taxon>
        <taxon>Araneidae</taxon>
        <taxon>Araneus</taxon>
    </lineage>
</organism>
<keyword evidence="2" id="KW-1185">Reference proteome</keyword>
<gene>
    <name evidence="1" type="ORF">AVEN_115600_1</name>
</gene>
<protein>
    <submittedName>
        <fullName evidence="1">Uncharacterized protein</fullName>
    </submittedName>
</protein>
<dbReference type="EMBL" id="BGPR01008256">
    <property type="protein sequence ID" value="GBN32562.1"/>
    <property type="molecule type" value="Genomic_DNA"/>
</dbReference>
<sequence>MIDEKKDCIKCIGITAEIITEHELKCQKRKGKGGEKEKRTGEKRGLVPGLSQISYHLALKFSTCRASGWRSGNIRLGVVARTLFSINISINTGASDEKIRRALQKNKTKLSSRLSIGESRVNQTTPVPRVPLFTISAWHSLKRKHIDSC</sequence>
<name>A0A4Y2N120_ARAVE</name>
<reference evidence="1 2" key="1">
    <citation type="journal article" date="2019" name="Sci. Rep.">
        <title>Orb-weaving spider Araneus ventricosus genome elucidates the spidroin gene catalogue.</title>
        <authorList>
            <person name="Kono N."/>
            <person name="Nakamura H."/>
            <person name="Ohtoshi R."/>
            <person name="Moran D.A.P."/>
            <person name="Shinohara A."/>
            <person name="Yoshida Y."/>
            <person name="Fujiwara M."/>
            <person name="Mori M."/>
            <person name="Tomita M."/>
            <person name="Arakawa K."/>
        </authorList>
    </citation>
    <scope>NUCLEOTIDE SEQUENCE [LARGE SCALE GENOMIC DNA]</scope>
</reference>
<dbReference type="AlphaFoldDB" id="A0A4Y2N120"/>
<proteinExistence type="predicted"/>
<dbReference type="Proteomes" id="UP000499080">
    <property type="component" value="Unassembled WGS sequence"/>
</dbReference>
<comment type="caution">
    <text evidence="1">The sequence shown here is derived from an EMBL/GenBank/DDBJ whole genome shotgun (WGS) entry which is preliminary data.</text>
</comment>
<evidence type="ECO:0000313" key="2">
    <source>
        <dbReference type="Proteomes" id="UP000499080"/>
    </source>
</evidence>
<evidence type="ECO:0000313" key="1">
    <source>
        <dbReference type="EMBL" id="GBN32562.1"/>
    </source>
</evidence>